<dbReference type="InterPro" id="IPR036505">
    <property type="entry name" value="Amidase/PGRP_sf"/>
</dbReference>
<dbReference type="Proteomes" id="UP001596220">
    <property type="component" value="Unassembled WGS sequence"/>
</dbReference>
<comment type="caution">
    <text evidence="1">The sequence shown here is derived from an EMBL/GenBank/DDBJ whole genome shotgun (WGS) entry which is preliminary data.</text>
</comment>
<dbReference type="RefSeq" id="WP_380637086.1">
    <property type="nucleotide sequence ID" value="NZ_JBHSQO010000014.1"/>
</dbReference>
<dbReference type="SUPFAM" id="SSF55846">
    <property type="entry name" value="N-acetylmuramoyl-L-alanine amidase-like"/>
    <property type="match status" value="1"/>
</dbReference>
<dbReference type="EMBL" id="JBHSQO010000014">
    <property type="protein sequence ID" value="MFC6090886.1"/>
    <property type="molecule type" value="Genomic_DNA"/>
</dbReference>
<accession>A0ABW1P623</accession>
<proteinExistence type="predicted"/>
<gene>
    <name evidence="1" type="ORF">ACFP3R_16525</name>
</gene>
<sequence>MNAVEIILRIVAVVRALGVRVTFEPGWETRGNGTSASYVGGIWHHTAGAYATSCPGLLIYGRSDLSGPLCNFAGLAGGGLHVVAAHPANHAGASGGRSMGPLPVTRLFNPRVLGLEICYPGDRPMTDAQYRTAAIWGHAVALVLGGGDVQRVRAHAETSVEGKWDPGYAPSKTIDVNALRTTAAHVEEDDMSEHTEQQVDDLWRAFFSDKNIVNQTIYRAVWSNGDQLARMFGVLQSQSAALAAIANDRDITPEQLTATVTGAVDRAVDGLAEQLTASLSARLLAEVGPAMVAVLGELAEGQAHRVVDEIQRRLNAAPPAPLAIEASTT</sequence>
<protein>
    <submittedName>
        <fullName evidence="1">N-acetylmuramoyl-L-alanine amidase</fullName>
    </submittedName>
</protein>
<evidence type="ECO:0000313" key="1">
    <source>
        <dbReference type="EMBL" id="MFC6090886.1"/>
    </source>
</evidence>
<keyword evidence="2" id="KW-1185">Reference proteome</keyword>
<evidence type="ECO:0000313" key="2">
    <source>
        <dbReference type="Proteomes" id="UP001596220"/>
    </source>
</evidence>
<organism evidence="1 2">
    <name type="scientific">Saccharothrix lopnurensis</name>
    <dbReference type="NCBI Taxonomy" id="1670621"/>
    <lineage>
        <taxon>Bacteria</taxon>
        <taxon>Bacillati</taxon>
        <taxon>Actinomycetota</taxon>
        <taxon>Actinomycetes</taxon>
        <taxon>Pseudonocardiales</taxon>
        <taxon>Pseudonocardiaceae</taxon>
        <taxon>Saccharothrix</taxon>
    </lineage>
</organism>
<name>A0ABW1P623_9PSEU</name>
<dbReference type="Gene3D" id="3.40.80.10">
    <property type="entry name" value="Peptidoglycan recognition protein-like"/>
    <property type="match status" value="1"/>
</dbReference>
<reference evidence="2" key="1">
    <citation type="journal article" date="2019" name="Int. J. Syst. Evol. Microbiol.">
        <title>The Global Catalogue of Microorganisms (GCM) 10K type strain sequencing project: providing services to taxonomists for standard genome sequencing and annotation.</title>
        <authorList>
            <consortium name="The Broad Institute Genomics Platform"/>
            <consortium name="The Broad Institute Genome Sequencing Center for Infectious Disease"/>
            <person name="Wu L."/>
            <person name="Ma J."/>
        </authorList>
    </citation>
    <scope>NUCLEOTIDE SEQUENCE [LARGE SCALE GENOMIC DNA]</scope>
    <source>
        <strain evidence="2">CGMCC 4.7246</strain>
    </source>
</reference>